<dbReference type="InterPro" id="IPR008979">
    <property type="entry name" value="Galactose-bd-like_sf"/>
</dbReference>
<keyword evidence="3" id="KW-1185">Reference proteome</keyword>
<dbReference type="Gene3D" id="2.60.120.260">
    <property type="entry name" value="Galactose-binding domain-like"/>
    <property type="match status" value="1"/>
</dbReference>
<sequence length="326" mass="36832">MKFFKSIYFFVCGTLLIGSCNKTPEFEKEMDADQGLVYIQQAFKEGHILKLKTFPPVDGASSEVINVNYGAMGLPGTDIVIQLEEDLHALDSINNVRLAAGLPAYESFPSDAYTIDKWTLTIPRSQTTSLDFMTFQYYSGKFDREKEYMMAIRIKDASGYAVNKDLKTVYVMVGKLQTVKLSKSGWDITAESEELEGEGPDNGAARFAIDGKVESFWHSEWSNANPPLPLWLKVDMKEPRYISKVGLTTRQNDDRGCSLFKLEGSLNGTDWIILGDNLAMDPENYSEQTYSFSITKCRFLRYTALEGNWGGNDFTFLAEFDAYEEK</sequence>
<feature type="domain" description="F5/8 type C" evidence="1">
    <location>
        <begin position="168"/>
        <end position="322"/>
    </location>
</feature>
<dbReference type="RefSeq" id="WP_039135961.1">
    <property type="nucleotide sequence ID" value="NZ_JSVC01000001.1"/>
</dbReference>
<dbReference type="Pfam" id="PF00754">
    <property type="entry name" value="F5_F8_type_C"/>
    <property type="match status" value="1"/>
</dbReference>
<accession>A0A0C1L7U3</accession>
<dbReference type="OrthoDB" id="3965347at2"/>
<evidence type="ECO:0000313" key="3">
    <source>
        <dbReference type="Proteomes" id="UP000031408"/>
    </source>
</evidence>
<gene>
    <name evidence="2" type="ORF">OI18_00110</name>
</gene>
<dbReference type="PROSITE" id="PS51257">
    <property type="entry name" value="PROKAR_LIPOPROTEIN"/>
    <property type="match status" value="1"/>
</dbReference>
<dbReference type="InterPro" id="IPR000421">
    <property type="entry name" value="FA58C"/>
</dbReference>
<dbReference type="EMBL" id="JSVC01000001">
    <property type="protein sequence ID" value="KIC96217.1"/>
    <property type="molecule type" value="Genomic_DNA"/>
</dbReference>
<reference evidence="2 3" key="1">
    <citation type="submission" date="2014-11" db="EMBL/GenBank/DDBJ databases">
        <title>Genome sequence of Flavihumibacter solisilvae 3-3.</title>
        <authorList>
            <person name="Zhou G."/>
            <person name="Li M."/>
            <person name="Wang G."/>
        </authorList>
    </citation>
    <scope>NUCLEOTIDE SEQUENCE [LARGE SCALE GENOMIC DNA]</scope>
    <source>
        <strain evidence="2 3">3-3</strain>
    </source>
</reference>
<proteinExistence type="predicted"/>
<dbReference type="PROSITE" id="PS50022">
    <property type="entry name" value="FA58C_3"/>
    <property type="match status" value="1"/>
</dbReference>
<evidence type="ECO:0000259" key="1">
    <source>
        <dbReference type="PROSITE" id="PS50022"/>
    </source>
</evidence>
<dbReference type="AlphaFoldDB" id="A0A0C1L7U3"/>
<dbReference type="SUPFAM" id="SSF49785">
    <property type="entry name" value="Galactose-binding domain-like"/>
    <property type="match status" value="1"/>
</dbReference>
<comment type="caution">
    <text evidence="2">The sequence shown here is derived from an EMBL/GenBank/DDBJ whole genome shotgun (WGS) entry which is preliminary data.</text>
</comment>
<dbReference type="STRING" id="1349421.OI18_00110"/>
<dbReference type="InterPro" id="IPR013728">
    <property type="entry name" value="BT_3987-like_N"/>
</dbReference>
<name>A0A0C1L7U3_9BACT</name>
<dbReference type="Gene3D" id="2.60.40.1740">
    <property type="entry name" value="hypothetical protein (bacova_03559)"/>
    <property type="match status" value="1"/>
</dbReference>
<dbReference type="Proteomes" id="UP000031408">
    <property type="component" value="Unassembled WGS sequence"/>
</dbReference>
<dbReference type="Pfam" id="PF08522">
    <property type="entry name" value="BT_3987-like_N"/>
    <property type="match status" value="1"/>
</dbReference>
<protein>
    <recommendedName>
        <fullName evidence="1">F5/8 type C domain-containing protein</fullName>
    </recommendedName>
</protein>
<organism evidence="2 3">
    <name type="scientific">Flavihumibacter solisilvae</name>
    <dbReference type="NCBI Taxonomy" id="1349421"/>
    <lineage>
        <taxon>Bacteria</taxon>
        <taxon>Pseudomonadati</taxon>
        <taxon>Bacteroidota</taxon>
        <taxon>Chitinophagia</taxon>
        <taxon>Chitinophagales</taxon>
        <taxon>Chitinophagaceae</taxon>
        <taxon>Flavihumibacter</taxon>
    </lineage>
</organism>
<evidence type="ECO:0000313" key="2">
    <source>
        <dbReference type="EMBL" id="KIC96217.1"/>
    </source>
</evidence>